<feature type="domain" description="NAD-dependent epimerase/dehydratase" evidence="2">
    <location>
        <begin position="5"/>
        <end position="224"/>
    </location>
</feature>
<dbReference type="Pfam" id="PF08338">
    <property type="entry name" value="DUF1731"/>
    <property type="match status" value="1"/>
</dbReference>
<evidence type="ECO:0000313" key="4">
    <source>
        <dbReference type="EMBL" id="TKC01048.1"/>
    </source>
</evidence>
<dbReference type="InterPro" id="IPR001509">
    <property type="entry name" value="Epimerase_deHydtase"/>
</dbReference>
<comment type="similarity">
    <text evidence="1">Belongs to the NAD(P)-dependent epimerase/dehydratase family. SDR39U1 subfamily.</text>
</comment>
<dbReference type="SUPFAM" id="SSF51735">
    <property type="entry name" value="NAD(P)-binding Rossmann-fold domains"/>
    <property type="match status" value="1"/>
</dbReference>
<dbReference type="InterPro" id="IPR010099">
    <property type="entry name" value="SDR39U1"/>
</dbReference>
<reference evidence="4 5" key="1">
    <citation type="submission" date="2019-04" db="EMBL/GenBank/DDBJ databases">
        <title>Pedobacter sp. AR-3-17 sp. nov., isolated from Arctic soil.</title>
        <authorList>
            <person name="Dahal R.H."/>
            <person name="Kim D.-U."/>
        </authorList>
    </citation>
    <scope>NUCLEOTIDE SEQUENCE [LARGE SCALE GENOMIC DNA]</scope>
    <source>
        <strain evidence="4 5">AR-3-17</strain>
    </source>
</reference>
<dbReference type="InterPro" id="IPR036291">
    <property type="entry name" value="NAD(P)-bd_dom_sf"/>
</dbReference>
<evidence type="ECO:0000259" key="3">
    <source>
        <dbReference type="Pfam" id="PF08338"/>
    </source>
</evidence>
<dbReference type="AlphaFoldDB" id="A0A4U1CBD6"/>
<organism evidence="4 5">
    <name type="scientific">Pedobacter cryophilus</name>
    <dbReference type="NCBI Taxonomy" id="2571271"/>
    <lineage>
        <taxon>Bacteria</taxon>
        <taxon>Pseudomonadati</taxon>
        <taxon>Bacteroidota</taxon>
        <taxon>Sphingobacteriia</taxon>
        <taxon>Sphingobacteriales</taxon>
        <taxon>Sphingobacteriaceae</taxon>
        <taxon>Pedobacter</taxon>
    </lineage>
</organism>
<dbReference type="EMBL" id="SWBP01000001">
    <property type="protein sequence ID" value="TKC01048.1"/>
    <property type="molecule type" value="Genomic_DNA"/>
</dbReference>
<dbReference type="PANTHER" id="PTHR11092">
    <property type="entry name" value="SUGAR NUCLEOTIDE EPIMERASE RELATED"/>
    <property type="match status" value="1"/>
</dbReference>
<dbReference type="OrthoDB" id="9801773at2"/>
<dbReference type="InterPro" id="IPR013549">
    <property type="entry name" value="DUF1731"/>
</dbReference>
<evidence type="ECO:0000313" key="5">
    <source>
        <dbReference type="Proteomes" id="UP000308181"/>
    </source>
</evidence>
<name>A0A4U1CBD6_9SPHI</name>
<dbReference type="RefSeq" id="WP_136825253.1">
    <property type="nucleotide sequence ID" value="NZ_SWBP01000001.1"/>
</dbReference>
<accession>A0A4U1CBD6</accession>
<evidence type="ECO:0000259" key="2">
    <source>
        <dbReference type="Pfam" id="PF01370"/>
    </source>
</evidence>
<gene>
    <name evidence="4" type="ORF">FA046_05060</name>
</gene>
<proteinExistence type="inferred from homology"/>
<dbReference type="PANTHER" id="PTHR11092:SF0">
    <property type="entry name" value="EPIMERASE FAMILY PROTEIN SDR39U1"/>
    <property type="match status" value="1"/>
</dbReference>
<dbReference type="NCBIfam" id="TIGR01777">
    <property type="entry name" value="yfcH"/>
    <property type="match status" value="1"/>
</dbReference>
<protein>
    <submittedName>
        <fullName evidence="4">TIGR01777 family protein</fullName>
    </submittedName>
</protein>
<dbReference type="Pfam" id="PF01370">
    <property type="entry name" value="Epimerase"/>
    <property type="match status" value="1"/>
</dbReference>
<evidence type="ECO:0000256" key="1">
    <source>
        <dbReference type="ARBA" id="ARBA00009353"/>
    </source>
</evidence>
<sequence length="301" mass="33231">MGKKVLITGGSGNVGRHLSQLLIQNGYEVAHLGRSLGKNPKIKTYLWDVNQRQIDEHCIDGVDFIVHLAGAGIADSRWTEERKKTIIESRTESIRLVYQLLKKHPHQVKAVISASASGFYSERGSEWMTEDDEPNSDFLGHCSVLWEQAVDEALNLGLRIVKFRTGVILDKNSGALPKMAAPIKFGVGSPLGSGKQYVSWIHIDDVVNMYLKGIEDANLSGAYNMSTPNPITNAELTHAIAETLKKPLWLPNVPAFILKLIFGEMSAVVLGSTRMEAKKIIATGFQFKYPDIKSALKNIYG</sequence>
<comment type="caution">
    <text evidence="4">The sequence shown here is derived from an EMBL/GenBank/DDBJ whole genome shotgun (WGS) entry which is preliminary data.</text>
</comment>
<feature type="domain" description="DUF1731" evidence="3">
    <location>
        <begin position="253"/>
        <end position="299"/>
    </location>
</feature>
<dbReference type="Gene3D" id="3.40.50.720">
    <property type="entry name" value="NAD(P)-binding Rossmann-like Domain"/>
    <property type="match status" value="1"/>
</dbReference>
<keyword evidence="5" id="KW-1185">Reference proteome</keyword>
<dbReference type="Proteomes" id="UP000308181">
    <property type="component" value="Unassembled WGS sequence"/>
</dbReference>